<sequence length="391" mass="43388">MDSSSRSHTAGELLFHCLSCFVRAPCRALFKRRGQQTDAVHQHEKGSSVFSSTTTFTADASDYGVKQKAPTDQRPEDHSESSSTRSLSRTNSLTSLPTSVLDYERENGRTYHALSAGKYFMPSDKSEIERLDLQHYLIKMTLGGKACLCPKNEGAKRVLDLGAGSGIWCIEYADEHPDAEVIGVDLSPVQPTLVPPNCSFEIDDLEQDWTWSQPFDFILSRMMTGSYTDGAAIVKKAFDALEPGGYFEAQDLAPLGCDDGTLPADSALQVWMRTVARAMEAAGRPLTLARRWKALLEEAGFEDVVETVDKWPTNGWARDPRYKLLGQWNRANMDLVLVPALVAPATRALGWAPEEAVLLASRAREDLKNPAIHAYWPIYIVYGRKPLDARK</sequence>
<proteinExistence type="inferred from homology"/>
<dbReference type="CDD" id="cd02440">
    <property type="entry name" value="AdoMet_MTases"/>
    <property type="match status" value="1"/>
</dbReference>
<evidence type="ECO:0000256" key="2">
    <source>
        <dbReference type="SAM" id="MobiDB-lite"/>
    </source>
</evidence>
<evidence type="ECO:0000313" key="4">
    <source>
        <dbReference type="Proteomes" id="UP000289323"/>
    </source>
</evidence>
<dbReference type="Gene3D" id="3.40.50.150">
    <property type="entry name" value="Vaccinia Virus protein VP39"/>
    <property type="match status" value="1"/>
</dbReference>
<accession>A0A446BNI5</accession>
<gene>
    <name evidence="3" type="ORF">TT172_LOCUS6482</name>
</gene>
<organism evidence="3 4">
    <name type="scientific">Thermothielavioides terrestris</name>
    <dbReference type="NCBI Taxonomy" id="2587410"/>
    <lineage>
        <taxon>Eukaryota</taxon>
        <taxon>Fungi</taxon>
        <taxon>Dikarya</taxon>
        <taxon>Ascomycota</taxon>
        <taxon>Pezizomycotina</taxon>
        <taxon>Sordariomycetes</taxon>
        <taxon>Sordariomycetidae</taxon>
        <taxon>Sordariales</taxon>
        <taxon>Chaetomiaceae</taxon>
        <taxon>Thermothielavioides</taxon>
    </lineage>
</organism>
<name>A0A446BNI5_9PEZI</name>
<feature type="compositionally biased region" description="Low complexity" evidence="2">
    <location>
        <begin position="81"/>
        <end position="92"/>
    </location>
</feature>
<dbReference type="EMBL" id="OUUZ01000011">
    <property type="protein sequence ID" value="SPQ24063.1"/>
    <property type="molecule type" value="Genomic_DNA"/>
</dbReference>
<dbReference type="Proteomes" id="UP000289323">
    <property type="component" value="Unassembled WGS sequence"/>
</dbReference>
<dbReference type="PANTHER" id="PTHR43591">
    <property type="entry name" value="METHYLTRANSFERASE"/>
    <property type="match status" value="1"/>
</dbReference>
<reference evidence="3 4" key="1">
    <citation type="submission" date="2018-04" db="EMBL/GenBank/DDBJ databases">
        <authorList>
            <person name="Huttner S."/>
            <person name="Dainat J."/>
        </authorList>
    </citation>
    <scope>NUCLEOTIDE SEQUENCE [LARGE SCALE GENOMIC DNA]</scope>
</reference>
<feature type="compositionally biased region" description="Basic and acidic residues" evidence="2">
    <location>
        <begin position="69"/>
        <end position="80"/>
    </location>
</feature>
<protein>
    <submittedName>
        <fullName evidence="3">205b66b9-a521-434c-a7b2-882a9e3f35c0</fullName>
    </submittedName>
</protein>
<dbReference type="GO" id="GO:0008168">
    <property type="term" value="F:methyltransferase activity"/>
    <property type="evidence" value="ECO:0007669"/>
    <property type="project" value="TreeGrafter"/>
</dbReference>
<dbReference type="PANTHER" id="PTHR43591:SF31">
    <property type="entry name" value="LAEA-LIKE, PUTATIVE (AFU_ORTHOLOGUE AFUA_8G01930)-RELATED"/>
    <property type="match status" value="1"/>
</dbReference>
<evidence type="ECO:0000313" key="3">
    <source>
        <dbReference type="EMBL" id="SPQ24063.1"/>
    </source>
</evidence>
<dbReference type="SUPFAM" id="SSF53335">
    <property type="entry name" value="S-adenosyl-L-methionine-dependent methyltransferases"/>
    <property type="match status" value="1"/>
</dbReference>
<dbReference type="InterPro" id="IPR029063">
    <property type="entry name" value="SAM-dependent_MTases_sf"/>
</dbReference>
<dbReference type="AlphaFoldDB" id="A0A446BNI5"/>
<dbReference type="Pfam" id="PF13489">
    <property type="entry name" value="Methyltransf_23"/>
    <property type="match status" value="1"/>
</dbReference>
<comment type="similarity">
    <text evidence="1">Belongs to the methyltransferase superfamily. LaeA methyltransferase family.</text>
</comment>
<feature type="region of interest" description="Disordered" evidence="2">
    <location>
        <begin position="61"/>
        <end position="92"/>
    </location>
</feature>
<evidence type="ECO:0000256" key="1">
    <source>
        <dbReference type="ARBA" id="ARBA00038158"/>
    </source>
</evidence>